<dbReference type="Pfam" id="PF09723">
    <property type="entry name" value="Zn_ribbon_8"/>
    <property type="match status" value="1"/>
</dbReference>
<proteinExistence type="predicted"/>
<keyword evidence="3" id="KW-1185">Reference proteome</keyword>
<organism evidence="2 3">
    <name type="scientific">Dehalobacter restrictus (strain DSM 9455 / PER-K23)</name>
    <dbReference type="NCBI Taxonomy" id="871738"/>
    <lineage>
        <taxon>Bacteria</taxon>
        <taxon>Bacillati</taxon>
        <taxon>Bacillota</taxon>
        <taxon>Clostridia</taxon>
        <taxon>Eubacteriales</taxon>
        <taxon>Desulfitobacteriaceae</taxon>
        <taxon>Dehalobacter</taxon>
    </lineage>
</organism>
<evidence type="ECO:0000313" key="3">
    <source>
        <dbReference type="Proteomes" id="UP000018934"/>
    </source>
</evidence>
<dbReference type="EMBL" id="CP007033">
    <property type="protein sequence ID" value="AHF10399.1"/>
    <property type="molecule type" value="Genomic_DNA"/>
</dbReference>
<accession>A0ABN4BSP5</accession>
<sequence length="66" mass="7182">MPTYDFICEKCGHKFSIFCSVSSRDKQICPQCTDDNITQRFTTVNAYGVKGGKACSSGKCSPGCKC</sequence>
<evidence type="ECO:0000313" key="2">
    <source>
        <dbReference type="EMBL" id="AHF10399.1"/>
    </source>
</evidence>
<dbReference type="RefSeq" id="WP_025205905.1">
    <property type="nucleotide sequence ID" value="NZ_CP007033.1"/>
</dbReference>
<dbReference type="SMART" id="SM00834">
    <property type="entry name" value="CxxC_CXXC_SSSS"/>
    <property type="match status" value="1"/>
</dbReference>
<gene>
    <name evidence="2" type="ORF">DEHRE_10170</name>
</gene>
<name>A0ABN4BSP5_DEHRP</name>
<dbReference type="Proteomes" id="UP000018934">
    <property type="component" value="Chromosome"/>
</dbReference>
<dbReference type="NCBIfam" id="TIGR02605">
    <property type="entry name" value="CxxC_CxxC_SSSS"/>
    <property type="match status" value="1"/>
</dbReference>
<reference evidence="2 3" key="1">
    <citation type="journal article" date="2013" name="Stand. Genomic Sci.">
        <title>Complete genome sequence of Dehalobacter restrictus PER-K23(T.).</title>
        <authorList>
            <person name="Kruse T."/>
            <person name="Maillard J."/>
            <person name="Goodwin L."/>
            <person name="Woyke T."/>
            <person name="Teshima H."/>
            <person name="Bruce D."/>
            <person name="Detter C."/>
            <person name="Tapia R."/>
            <person name="Han C."/>
            <person name="Huntemann M."/>
            <person name="Wei C.L."/>
            <person name="Han J."/>
            <person name="Chen A."/>
            <person name="Kyrpides N."/>
            <person name="Szeto E."/>
            <person name="Markowitz V."/>
            <person name="Ivanova N."/>
            <person name="Pagani I."/>
            <person name="Pati A."/>
            <person name="Pitluck S."/>
            <person name="Nolan M."/>
            <person name="Holliger C."/>
            <person name="Smidt H."/>
        </authorList>
    </citation>
    <scope>NUCLEOTIDE SEQUENCE [LARGE SCALE GENOMIC DNA]</scope>
    <source>
        <strain evidence="3">DSM 9455</strain>
    </source>
</reference>
<dbReference type="InterPro" id="IPR013429">
    <property type="entry name" value="Regulatory_FmdB_Zinc_ribbon"/>
</dbReference>
<feature type="domain" description="Putative regulatory protein FmdB zinc ribbon" evidence="1">
    <location>
        <begin position="1"/>
        <end position="42"/>
    </location>
</feature>
<protein>
    <submittedName>
        <fullName evidence="2">FmdB family transcriptional regulator</fullName>
    </submittedName>
</protein>
<evidence type="ECO:0000259" key="1">
    <source>
        <dbReference type="SMART" id="SM00834"/>
    </source>
</evidence>